<gene>
    <name evidence="2" type="ORF">PIB30_046506</name>
</gene>
<comment type="caution">
    <text evidence="2">The sequence shown here is derived from an EMBL/GenBank/DDBJ whole genome shotgun (WGS) entry which is preliminary data.</text>
</comment>
<dbReference type="EMBL" id="JASCZI010211739">
    <property type="protein sequence ID" value="MED6196331.1"/>
    <property type="molecule type" value="Genomic_DNA"/>
</dbReference>
<proteinExistence type="predicted"/>
<keyword evidence="3" id="KW-1185">Reference proteome</keyword>
<organism evidence="2 3">
    <name type="scientific">Stylosanthes scabra</name>
    <dbReference type="NCBI Taxonomy" id="79078"/>
    <lineage>
        <taxon>Eukaryota</taxon>
        <taxon>Viridiplantae</taxon>
        <taxon>Streptophyta</taxon>
        <taxon>Embryophyta</taxon>
        <taxon>Tracheophyta</taxon>
        <taxon>Spermatophyta</taxon>
        <taxon>Magnoliopsida</taxon>
        <taxon>eudicotyledons</taxon>
        <taxon>Gunneridae</taxon>
        <taxon>Pentapetalae</taxon>
        <taxon>rosids</taxon>
        <taxon>fabids</taxon>
        <taxon>Fabales</taxon>
        <taxon>Fabaceae</taxon>
        <taxon>Papilionoideae</taxon>
        <taxon>50 kb inversion clade</taxon>
        <taxon>dalbergioids sensu lato</taxon>
        <taxon>Dalbergieae</taxon>
        <taxon>Pterocarpus clade</taxon>
        <taxon>Stylosanthes</taxon>
    </lineage>
</organism>
<feature type="compositionally biased region" description="Low complexity" evidence="1">
    <location>
        <begin position="35"/>
        <end position="49"/>
    </location>
</feature>
<evidence type="ECO:0000256" key="1">
    <source>
        <dbReference type="SAM" id="MobiDB-lite"/>
    </source>
</evidence>
<feature type="region of interest" description="Disordered" evidence="1">
    <location>
        <begin position="1"/>
        <end position="108"/>
    </location>
</feature>
<evidence type="ECO:0000313" key="2">
    <source>
        <dbReference type="EMBL" id="MED6196331.1"/>
    </source>
</evidence>
<protein>
    <submittedName>
        <fullName evidence="2">Uncharacterized protein</fullName>
    </submittedName>
</protein>
<evidence type="ECO:0000313" key="3">
    <source>
        <dbReference type="Proteomes" id="UP001341840"/>
    </source>
</evidence>
<sequence length="158" mass="16931">MARDGGRERGTAARGRGRPKKNTGVRLNLDPESRPSTSTPTTTTTTTPPFVATGGLSAGLPEMSSETGDASPVPETQTSSQPPPTPDTDVADEETEAVASAKADTRPLLIWDGHDCWDDVKKETMEITNVFQEHYEWYAPSSAKHLMRQSSSSGRGGE</sequence>
<dbReference type="Proteomes" id="UP001341840">
    <property type="component" value="Unassembled WGS sequence"/>
</dbReference>
<name>A0ABU6XGP4_9FABA</name>
<accession>A0ABU6XGP4</accession>
<reference evidence="2 3" key="1">
    <citation type="journal article" date="2023" name="Plants (Basel)">
        <title>Bridging the Gap: Combining Genomics and Transcriptomics Approaches to Understand Stylosanthes scabra, an Orphan Legume from the Brazilian Caatinga.</title>
        <authorList>
            <person name="Ferreira-Neto J.R.C."/>
            <person name="da Silva M.D."/>
            <person name="Binneck E."/>
            <person name="de Melo N.F."/>
            <person name="da Silva R.H."/>
            <person name="de Melo A.L.T.M."/>
            <person name="Pandolfi V."/>
            <person name="Bustamante F.O."/>
            <person name="Brasileiro-Vidal A.C."/>
            <person name="Benko-Iseppon A.M."/>
        </authorList>
    </citation>
    <scope>NUCLEOTIDE SEQUENCE [LARGE SCALE GENOMIC DNA]</scope>
    <source>
        <tissue evidence="2">Leaves</tissue>
    </source>
</reference>
<feature type="compositionally biased region" description="Basic and acidic residues" evidence="1">
    <location>
        <begin position="1"/>
        <end position="11"/>
    </location>
</feature>